<feature type="domain" description="DUF2169" evidence="1">
    <location>
        <begin position="21"/>
        <end position="317"/>
    </location>
</feature>
<protein>
    <submittedName>
        <fullName evidence="2">DUF2169 domain-containing protein</fullName>
    </submittedName>
</protein>
<gene>
    <name evidence="2" type="ORF">QWJ38_06980</name>
</gene>
<sequence>MELINATRMAADCTVGLEPSGRELLVVVIKGTFALPRGNEEVKLHAEQVPLTIADIFSGNPGTSAPRYESDFAYRKASCDVLLIGSAYAPGGRAVTRARVGLSVGPMSKSFEAVGNRVWQAGVTGIRPSSPQPFTRLTIGYDVAFGGTDTPDEEGLPPSVYLPNPVGRGYFKHLKNAYLDGKPLPNTEQTGVPVNWPAGRYEPMAFGPIGRGWPQRVAFAGTYDQHWRDEVFPFLPADFDIRYFQFAPADQQVPLSRADMTVTLTNLTEDGLRRFVLPRFEAPVHVFPVRGEREDHVGTLDTIVIEPDQERFTMTWRMTRPLKRSLFEISQVMVGRKGPVWWREQDGLPFPVPIRVLPMPAAAQA</sequence>
<dbReference type="InterPro" id="IPR018683">
    <property type="entry name" value="DUF2169"/>
</dbReference>
<comment type="caution">
    <text evidence="2">The sequence shown here is derived from an EMBL/GenBank/DDBJ whole genome shotgun (WGS) entry which is preliminary data.</text>
</comment>
<dbReference type="EMBL" id="JAUHHC010000002">
    <property type="protein sequence ID" value="MDN3920021.1"/>
    <property type="molecule type" value="Genomic_DNA"/>
</dbReference>
<proteinExistence type="predicted"/>
<organism evidence="2 3">
    <name type="scientific">Roseateles violae</name>
    <dbReference type="NCBI Taxonomy" id="3058042"/>
    <lineage>
        <taxon>Bacteria</taxon>
        <taxon>Pseudomonadati</taxon>
        <taxon>Pseudomonadota</taxon>
        <taxon>Betaproteobacteria</taxon>
        <taxon>Burkholderiales</taxon>
        <taxon>Sphaerotilaceae</taxon>
        <taxon>Roseateles</taxon>
    </lineage>
</organism>
<reference evidence="2 3" key="1">
    <citation type="submission" date="2023-06" db="EMBL/GenBank/DDBJ databases">
        <title>Pelomonas sp. PFR6 16S ribosomal RNA gene Genome sequencing and assembly.</title>
        <authorList>
            <person name="Woo H."/>
        </authorList>
    </citation>
    <scope>NUCLEOTIDE SEQUENCE [LARGE SCALE GENOMIC DNA]</scope>
    <source>
        <strain evidence="2 3">PFR6</strain>
    </source>
</reference>
<dbReference type="Proteomes" id="UP001228044">
    <property type="component" value="Unassembled WGS sequence"/>
</dbReference>
<evidence type="ECO:0000313" key="3">
    <source>
        <dbReference type="Proteomes" id="UP001228044"/>
    </source>
</evidence>
<dbReference type="RefSeq" id="WP_290358339.1">
    <property type="nucleotide sequence ID" value="NZ_JAUHHC010000002.1"/>
</dbReference>
<evidence type="ECO:0000313" key="2">
    <source>
        <dbReference type="EMBL" id="MDN3920021.1"/>
    </source>
</evidence>
<dbReference type="Pfam" id="PF09937">
    <property type="entry name" value="DUF2169"/>
    <property type="match status" value="1"/>
</dbReference>
<evidence type="ECO:0000259" key="1">
    <source>
        <dbReference type="Pfam" id="PF09937"/>
    </source>
</evidence>
<keyword evidence="3" id="KW-1185">Reference proteome</keyword>
<name>A0ABT8DNR9_9BURK</name>
<accession>A0ABT8DNR9</accession>